<feature type="compositionally biased region" description="Pro residues" evidence="8">
    <location>
        <begin position="445"/>
        <end position="463"/>
    </location>
</feature>
<dbReference type="PANTHER" id="PTHR21508">
    <property type="entry name" value="MITOGUARDIN"/>
    <property type="match status" value="1"/>
</dbReference>
<accession>A0AAN8RDX4</accession>
<protein>
    <submittedName>
        <fullName evidence="9">Uncharacterized protein</fullName>
    </submittedName>
</protein>
<keyword evidence="4" id="KW-1000">Mitochondrion outer membrane</keyword>
<keyword evidence="3" id="KW-0812">Transmembrane</keyword>
<keyword evidence="10" id="KW-1185">Reference proteome</keyword>
<keyword evidence="5" id="KW-1133">Transmembrane helix</keyword>
<evidence type="ECO:0000313" key="10">
    <source>
        <dbReference type="Proteomes" id="UP001356427"/>
    </source>
</evidence>
<feature type="compositionally biased region" description="Low complexity" evidence="8">
    <location>
        <begin position="464"/>
        <end position="478"/>
    </location>
</feature>
<evidence type="ECO:0000256" key="8">
    <source>
        <dbReference type="SAM" id="MobiDB-lite"/>
    </source>
</evidence>
<evidence type="ECO:0000256" key="6">
    <source>
        <dbReference type="ARBA" id="ARBA00023128"/>
    </source>
</evidence>
<feature type="compositionally biased region" description="Polar residues" evidence="8">
    <location>
        <begin position="427"/>
        <end position="437"/>
    </location>
</feature>
<name>A0AAN8RDX4_9TELE</name>
<gene>
    <name evidence="9" type="ORF">J4Q44_G00061210</name>
</gene>
<dbReference type="GO" id="GO:0005741">
    <property type="term" value="C:mitochondrial outer membrane"/>
    <property type="evidence" value="ECO:0007669"/>
    <property type="project" value="UniProtKB-SubCell"/>
</dbReference>
<evidence type="ECO:0000256" key="2">
    <source>
        <dbReference type="ARBA" id="ARBA00008969"/>
    </source>
</evidence>
<evidence type="ECO:0000256" key="5">
    <source>
        <dbReference type="ARBA" id="ARBA00022989"/>
    </source>
</evidence>
<comment type="caution">
    <text evidence="9">The sequence shown here is derived from an EMBL/GenBank/DDBJ whole genome shotgun (WGS) entry which is preliminary data.</text>
</comment>
<evidence type="ECO:0000313" key="9">
    <source>
        <dbReference type="EMBL" id="KAK6323782.1"/>
    </source>
</evidence>
<sequence length="691" mass="79030">MLVRELAVLNTQIFTVEQPIFICFTPARRMVWNELSSQNEQYVDEEVGQRTCLALIPWSGPLWVPSSSVTLQPTYYLTHAGRMLVRELAVLNTQICKIEQHIFISRAGMMVLDELSSQLEEVAIHLQYVDEEVRQQPCLALIPWSGPLWVSNAPVKLQPIYYLTHAGRMLVREMAMLNTQIFTMEQPIIISFTPARRMVWEELSSQNEQYVDEEVGAPVLSGFNPLPVFSKAKPVYYLTRAGRMLVTELAVLNTQTSKLVIEEPTIHLTEAGRLVLDELSAPSDSHSQPNREDSGFPYEKLQLVGNWGSFHFHYWKIHYGRVQQNEEDMHHLCIVRGVEKQLWWSRVIQEKILDPWGLVQVVLTDKKLIGIKFLGRRIHGLMSGLVKRRSEFTYYEDAQQVDISTTVEGYQERGDEMMAYQFSTSDIITTPHEPSSGSSHQFPQNSPPPPFPSDSPPSPPPPYHSTQDQDQTPDSTPQEFEEEFVEEQNNAADVPQLRRYFENQGTTNFSLRLAAIRRAMEALTSSDSTSLNYLTHAGRMVLSGLSELNQQDVRQFQQAYDLLVNFINEPANRERLEQEMALVGIDRINFADVFYEFVLLSLLEGKTSLPISEPGSFLYLLLQVIMRIDPPGGAWTEAAENFYLLVKGQMKAWLQSIFNLNESIYESPERLSGEVMRNLEIQVEFLLSSLD</sequence>
<dbReference type="EMBL" id="JAGTTL010000004">
    <property type="protein sequence ID" value="KAK6323782.1"/>
    <property type="molecule type" value="Genomic_DNA"/>
</dbReference>
<dbReference type="AlphaFoldDB" id="A0AAN8RDX4"/>
<dbReference type="PANTHER" id="PTHR21508:SF5">
    <property type="entry name" value="MITOGUARDIN"/>
    <property type="match status" value="1"/>
</dbReference>
<dbReference type="InterPro" id="IPR019392">
    <property type="entry name" value="Miga"/>
</dbReference>
<evidence type="ECO:0000256" key="3">
    <source>
        <dbReference type="ARBA" id="ARBA00022692"/>
    </source>
</evidence>
<feature type="region of interest" description="Disordered" evidence="8">
    <location>
        <begin position="427"/>
        <end position="493"/>
    </location>
</feature>
<evidence type="ECO:0000256" key="7">
    <source>
        <dbReference type="ARBA" id="ARBA00023136"/>
    </source>
</evidence>
<keyword evidence="7" id="KW-0472">Membrane</keyword>
<organism evidence="9 10">
    <name type="scientific">Coregonus suidteri</name>
    <dbReference type="NCBI Taxonomy" id="861788"/>
    <lineage>
        <taxon>Eukaryota</taxon>
        <taxon>Metazoa</taxon>
        <taxon>Chordata</taxon>
        <taxon>Craniata</taxon>
        <taxon>Vertebrata</taxon>
        <taxon>Euteleostomi</taxon>
        <taxon>Actinopterygii</taxon>
        <taxon>Neopterygii</taxon>
        <taxon>Teleostei</taxon>
        <taxon>Protacanthopterygii</taxon>
        <taxon>Salmoniformes</taxon>
        <taxon>Salmonidae</taxon>
        <taxon>Coregoninae</taxon>
        <taxon>Coregonus</taxon>
    </lineage>
</organism>
<dbReference type="GO" id="GO:0008053">
    <property type="term" value="P:mitochondrial fusion"/>
    <property type="evidence" value="ECO:0007669"/>
    <property type="project" value="InterPro"/>
</dbReference>
<proteinExistence type="inferred from homology"/>
<reference evidence="9 10" key="1">
    <citation type="submission" date="2021-04" db="EMBL/GenBank/DDBJ databases">
        <authorList>
            <person name="De Guttry C."/>
            <person name="Zahm M."/>
            <person name="Klopp C."/>
            <person name="Cabau C."/>
            <person name="Louis A."/>
            <person name="Berthelot C."/>
            <person name="Parey E."/>
            <person name="Roest Crollius H."/>
            <person name="Montfort J."/>
            <person name="Robinson-Rechavi M."/>
            <person name="Bucao C."/>
            <person name="Bouchez O."/>
            <person name="Gislard M."/>
            <person name="Lluch J."/>
            <person name="Milhes M."/>
            <person name="Lampietro C."/>
            <person name="Lopez Roques C."/>
            <person name="Donnadieu C."/>
            <person name="Braasch I."/>
            <person name="Desvignes T."/>
            <person name="Postlethwait J."/>
            <person name="Bobe J."/>
            <person name="Wedekind C."/>
            <person name="Guiguen Y."/>
        </authorList>
    </citation>
    <scope>NUCLEOTIDE SEQUENCE [LARGE SCALE GENOMIC DNA]</scope>
    <source>
        <strain evidence="9">Cs_M1</strain>
        <tissue evidence="9">Blood</tissue>
    </source>
</reference>
<dbReference type="Pfam" id="PF10265">
    <property type="entry name" value="Miga"/>
    <property type="match status" value="1"/>
</dbReference>
<keyword evidence="6" id="KW-0496">Mitochondrion</keyword>
<comment type="similarity">
    <text evidence="2">Belongs to the mitoguardin family.</text>
</comment>
<evidence type="ECO:0000256" key="1">
    <source>
        <dbReference type="ARBA" id="ARBA00004294"/>
    </source>
</evidence>
<dbReference type="Proteomes" id="UP001356427">
    <property type="component" value="Unassembled WGS sequence"/>
</dbReference>
<evidence type="ECO:0000256" key="4">
    <source>
        <dbReference type="ARBA" id="ARBA00022787"/>
    </source>
</evidence>
<comment type="subcellular location">
    <subcellularLocation>
        <location evidence="1">Mitochondrion outer membrane</location>
    </subcellularLocation>
</comment>